<feature type="non-terminal residue" evidence="1">
    <location>
        <position position="121"/>
    </location>
</feature>
<sequence>MRLFQSPSKYPFGINISDHSIAIVQLFRHHHSPAMQTVGIINVPNGFIINGEIKNKDGVIKLIKNLKNNTIFGKITTNEAIAALPEKKTFVKLIKIRADELDFADAIQKEIERQVPYEITE</sequence>
<dbReference type="AlphaFoldDB" id="A0A2H0V8T1"/>
<dbReference type="Pfam" id="PF11104">
    <property type="entry name" value="PilM_2"/>
    <property type="match status" value="1"/>
</dbReference>
<reference evidence="2" key="1">
    <citation type="submission" date="2017-09" db="EMBL/GenBank/DDBJ databases">
        <title>Depth-based differentiation of microbial function through sediment-hosted aquifers and enrichment of novel symbionts in the deep terrestrial subsurface.</title>
        <authorList>
            <person name="Probst A.J."/>
            <person name="Ladd B."/>
            <person name="Jarett J.K."/>
            <person name="Geller-Mcgrath D.E."/>
            <person name="Sieber C.M.K."/>
            <person name="Emerson J.B."/>
            <person name="Anantharaman K."/>
            <person name="Thomas B.C."/>
            <person name="Malmstrom R."/>
            <person name="Stieglmeier M."/>
            <person name="Klingl A."/>
            <person name="Woyke T."/>
            <person name="Ryan C.M."/>
            <person name="Banfield J.F."/>
        </authorList>
    </citation>
    <scope>NUCLEOTIDE SEQUENCE [LARGE SCALE GENOMIC DNA]</scope>
</reference>
<evidence type="ECO:0000313" key="2">
    <source>
        <dbReference type="Proteomes" id="UP000228614"/>
    </source>
</evidence>
<name>A0A2H0V8T1_9BACT</name>
<proteinExistence type="predicted"/>
<protein>
    <submittedName>
        <fullName evidence="1">Uncharacterized protein</fullName>
    </submittedName>
</protein>
<comment type="caution">
    <text evidence="1">The sequence shown here is derived from an EMBL/GenBank/DDBJ whole genome shotgun (WGS) entry which is preliminary data.</text>
</comment>
<gene>
    <name evidence="1" type="ORF">COT95_02390</name>
</gene>
<dbReference type="Gene3D" id="3.30.420.40">
    <property type="match status" value="1"/>
</dbReference>
<dbReference type="Proteomes" id="UP000228614">
    <property type="component" value="Unassembled WGS sequence"/>
</dbReference>
<accession>A0A2H0V8T1</accession>
<evidence type="ECO:0000313" key="1">
    <source>
        <dbReference type="EMBL" id="PIR94779.1"/>
    </source>
</evidence>
<dbReference type="InterPro" id="IPR005883">
    <property type="entry name" value="PilM"/>
</dbReference>
<organism evidence="1 2">
    <name type="scientific">Candidatus Falkowbacteria bacterium CG10_big_fil_rev_8_21_14_0_10_37_6</name>
    <dbReference type="NCBI Taxonomy" id="1974563"/>
    <lineage>
        <taxon>Bacteria</taxon>
        <taxon>Candidatus Falkowiibacteriota</taxon>
    </lineage>
</organism>
<dbReference type="EMBL" id="PFAN01000117">
    <property type="protein sequence ID" value="PIR94779.1"/>
    <property type="molecule type" value="Genomic_DNA"/>
</dbReference>